<organism evidence="1 3">
    <name type="scientific">Rotaria magnacalcarata</name>
    <dbReference type="NCBI Taxonomy" id="392030"/>
    <lineage>
        <taxon>Eukaryota</taxon>
        <taxon>Metazoa</taxon>
        <taxon>Spiralia</taxon>
        <taxon>Gnathifera</taxon>
        <taxon>Rotifera</taxon>
        <taxon>Eurotatoria</taxon>
        <taxon>Bdelloidea</taxon>
        <taxon>Philodinida</taxon>
        <taxon>Philodinidae</taxon>
        <taxon>Rotaria</taxon>
    </lineage>
</organism>
<dbReference type="Proteomes" id="UP000681967">
    <property type="component" value="Unassembled WGS sequence"/>
</dbReference>
<accession>A0A816BP53</accession>
<evidence type="ECO:0000313" key="3">
    <source>
        <dbReference type="Proteomes" id="UP000663855"/>
    </source>
</evidence>
<comment type="caution">
    <text evidence="1">The sequence shown here is derived from an EMBL/GenBank/DDBJ whole genome shotgun (WGS) entry which is preliminary data.</text>
</comment>
<protein>
    <submittedName>
        <fullName evidence="1">Uncharacterized protein</fullName>
    </submittedName>
</protein>
<feature type="non-terminal residue" evidence="1">
    <location>
        <position position="123"/>
    </location>
</feature>
<dbReference type="EMBL" id="CAJOBH010281768">
    <property type="protein sequence ID" value="CAF5171505.1"/>
    <property type="molecule type" value="Genomic_DNA"/>
</dbReference>
<name>A0A816BP53_9BILA</name>
<reference evidence="1" key="1">
    <citation type="submission" date="2021-02" db="EMBL/GenBank/DDBJ databases">
        <authorList>
            <person name="Nowell W R."/>
        </authorList>
    </citation>
    <scope>NUCLEOTIDE SEQUENCE</scope>
</reference>
<dbReference type="EMBL" id="CAJNOV010017799">
    <property type="protein sequence ID" value="CAF1612694.1"/>
    <property type="molecule type" value="Genomic_DNA"/>
</dbReference>
<sequence>MWKTKLAPTITYSIHDELPDGRIRINDLVEYYTKRLFAGFAPANIKGIDTQSANKSSRFQWRGNGLLKLFTSDFGIIFVDNETPADQPYQWIGTMFSSTLFTHAGVDLMTRTRQPPEHVLNHF</sequence>
<dbReference type="Proteomes" id="UP000663855">
    <property type="component" value="Unassembled WGS sequence"/>
</dbReference>
<evidence type="ECO:0000313" key="2">
    <source>
        <dbReference type="EMBL" id="CAF5171505.1"/>
    </source>
</evidence>
<evidence type="ECO:0000313" key="1">
    <source>
        <dbReference type="EMBL" id="CAF1612694.1"/>
    </source>
</evidence>
<dbReference type="AlphaFoldDB" id="A0A816BP53"/>
<proteinExistence type="predicted"/>
<gene>
    <name evidence="2" type="ORF">BYL167_LOCUS77391</name>
    <name evidence="1" type="ORF">CJN711_LOCUS36727</name>
</gene>